<keyword evidence="6" id="KW-0472">Membrane</keyword>
<keyword evidence="3" id="KW-0812">Transmembrane</keyword>
<feature type="region of interest" description="Disordered" evidence="7">
    <location>
        <begin position="97"/>
        <end position="118"/>
    </location>
</feature>
<evidence type="ECO:0000259" key="8">
    <source>
        <dbReference type="SMART" id="SM00014"/>
    </source>
</evidence>
<evidence type="ECO:0000256" key="4">
    <source>
        <dbReference type="ARBA" id="ARBA00022801"/>
    </source>
</evidence>
<protein>
    <submittedName>
        <fullName evidence="9">Phosphatase PAP2 family protein</fullName>
    </submittedName>
</protein>
<evidence type="ECO:0000256" key="5">
    <source>
        <dbReference type="ARBA" id="ARBA00022989"/>
    </source>
</evidence>
<evidence type="ECO:0000256" key="2">
    <source>
        <dbReference type="ARBA" id="ARBA00022475"/>
    </source>
</evidence>
<reference evidence="10" key="1">
    <citation type="journal article" date="2019" name="Int. J. Syst. Evol. Microbiol.">
        <title>The Global Catalogue of Microorganisms (GCM) 10K type strain sequencing project: providing services to taxonomists for standard genome sequencing and annotation.</title>
        <authorList>
            <consortium name="The Broad Institute Genomics Platform"/>
            <consortium name="The Broad Institute Genome Sequencing Center for Infectious Disease"/>
            <person name="Wu L."/>
            <person name="Ma J."/>
        </authorList>
    </citation>
    <scope>NUCLEOTIDE SEQUENCE [LARGE SCALE GENOMIC DNA]</scope>
    <source>
        <strain evidence="10">KCTC 42739</strain>
    </source>
</reference>
<evidence type="ECO:0000313" key="10">
    <source>
        <dbReference type="Proteomes" id="UP001595713"/>
    </source>
</evidence>
<sequence length="200" mass="20497">MSKTRKAATSVVKADRKLSRKAAAKRETPLVKGVEAAGDLADQPPLIVLSVVTILVGAVLRRPAVAKSGVRMLVSHLVATGLKTVVKRSIDRTRPAKALDSGNHHFKKGKSRDHDQTSFPSGHTAGAVAIASAVAHDAPGAALPVYAVAGAAAAAQLPSGKHYLLDTIAGAAIGYVSELATSAALRGAEAALAGIRRRQP</sequence>
<proteinExistence type="predicted"/>
<evidence type="ECO:0000256" key="7">
    <source>
        <dbReference type="SAM" id="MobiDB-lite"/>
    </source>
</evidence>
<evidence type="ECO:0000256" key="3">
    <source>
        <dbReference type="ARBA" id="ARBA00022692"/>
    </source>
</evidence>
<dbReference type="InterPro" id="IPR036938">
    <property type="entry name" value="PAP2/HPO_sf"/>
</dbReference>
<keyword evidence="10" id="KW-1185">Reference proteome</keyword>
<gene>
    <name evidence="9" type="ORF">ACFONA_14290</name>
</gene>
<dbReference type="SMART" id="SM00014">
    <property type="entry name" value="acidPPc"/>
    <property type="match status" value="1"/>
</dbReference>
<dbReference type="RefSeq" id="WP_261292802.1">
    <property type="nucleotide sequence ID" value="NZ_JANQBK010000001.1"/>
</dbReference>
<comment type="caution">
    <text evidence="9">The sequence shown here is derived from an EMBL/GenBank/DDBJ whole genome shotgun (WGS) entry which is preliminary data.</text>
</comment>
<keyword evidence="4" id="KW-0378">Hydrolase</keyword>
<dbReference type="InterPro" id="IPR000326">
    <property type="entry name" value="PAP2/HPO"/>
</dbReference>
<keyword evidence="2" id="KW-1003">Cell membrane</keyword>
<comment type="subcellular location">
    <subcellularLocation>
        <location evidence="1">Cell membrane</location>
        <topology evidence="1">Multi-pass membrane protein</topology>
    </subcellularLocation>
</comment>
<evidence type="ECO:0000256" key="1">
    <source>
        <dbReference type="ARBA" id="ARBA00004651"/>
    </source>
</evidence>
<dbReference type="SUPFAM" id="SSF48317">
    <property type="entry name" value="Acid phosphatase/Vanadium-dependent haloperoxidase"/>
    <property type="match status" value="1"/>
</dbReference>
<dbReference type="Pfam" id="PF01569">
    <property type="entry name" value="PAP2"/>
    <property type="match status" value="1"/>
</dbReference>
<organism evidence="9 10">
    <name type="scientific">Sphingomonas hylomeconis</name>
    <dbReference type="NCBI Taxonomy" id="1395958"/>
    <lineage>
        <taxon>Bacteria</taxon>
        <taxon>Pseudomonadati</taxon>
        <taxon>Pseudomonadota</taxon>
        <taxon>Alphaproteobacteria</taxon>
        <taxon>Sphingomonadales</taxon>
        <taxon>Sphingomonadaceae</taxon>
        <taxon>Sphingomonas</taxon>
    </lineage>
</organism>
<accession>A0ABV7SXU7</accession>
<evidence type="ECO:0000313" key="9">
    <source>
        <dbReference type="EMBL" id="MFC3581338.1"/>
    </source>
</evidence>
<keyword evidence="5" id="KW-1133">Transmembrane helix</keyword>
<evidence type="ECO:0000256" key="6">
    <source>
        <dbReference type="ARBA" id="ARBA00023136"/>
    </source>
</evidence>
<dbReference type="Proteomes" id="UP001595713">
    <property type="component" value="Unassembled WGS sequence"/>
</dbReference>
<dbReference type="Gene3D" id="1.20.144.10">
    <property type="entry name" value="Phosphatidic acid phosphatase type 2/haloperoxidase"/>
    <property type="match status" value="1"/>
</dbReference>
<dbReference type="PANTHER" id="PTHR14969:SF62">
    <property type="entry name" value="DECAPRENYLPHOSPHORYL-5-PHOSPHORIBOSE PHOSPHATASE RV3807C-RELATED"/>
    <property type="match status" value="1"/>
</dbReference>
<dbReference type="PANTHER" id="PTHR14969">
    <property type="entry name" value="SPHINGOSINE-1-PHOSPHATE PHOSPHOHYDROLASE"/>
    <property type="match status" value="1"/>
</dbReference>
<name>A0ABV7SXU7_9SPHN</name>
<feature type="domain" description="Phosphatidic acid phosphatase type 2/haloperoxidase" evidence="8">
    <location>
        <begin position="70"/>
        <end position="182"/>
    </location>
</feature>
<dbReference type="EMBL" id="JBHRXP010000007">
    <property type="protein sequence ID" value="MFC3581338.1"/>
    <property type="molecule type" value="Genomic_DNA"/>
</dbReference>